<dbReference type="Proteomes" id="UP000027075">
    <property type="component" value="Chromosome"/>
</dbReference>
<evidence type="ECO:0000313" key="5">
    <source>
        <dbReference type="EMBL" id="AFK19858.1"/>
    </source>
</evidence>
<evidence type="ECO:0000313" key="7">
    <source>
        <dbReference type="EMBL" id="ELZ99826.1"/>
    </source>
</evidence>
<dbReference type="EMBL" id="CP001868">
    <property type="protein sequence ID" value="AFK19858.1"/>
    <property type="molecule type" value="Genomic_DNA"/>
</dbReference>
<reference evidence="5" key="1">
    <citation type="journal article" date="2012" name="Appl. Environ. Microbiol.">
        <title>Identification of the haloarchaeal phasin (PhaP) that functions in polyhydroxyalkanoate accumulation and granule formation in Haloferax mediterranei.</title>
        <authorList>
            <person name="Cai S."/>
            <person name="Cai L."/>
            <person name="Liu H."/>
            <person name="Liu X."/>
            <person name="Han J."/>
            <person name="Zhou J."/>
            <person name="Xiang H."/>
        </authorList>
    </citation>
    <scope>NUCLEOTIDE SEQUENCE</scope>
    <source>
        <strain evidence="5">CGMCC 1.2087</strain>
    </source>
</reference>
<dbReference type="SUPFAM" id="SSF55469">
    <property type="entry name" value="FMN-dependent nitroreductase-like"/>
    <property type="match status" value="1"/>
</dbReference>
<dbReference type="PATRIC" id="fig|523841.21.peg.2552"/>
<dbReference type="EMBL" id="AOLO01000010">
    <property type="protein sequence ID" value="ELZ99826.1"/>
    <property type="molecule type" value="Genomic_DNA"/>
</dbReference>
<evidence type="ECO:0000313" key="9">
    <source>
        <dbReference type="Proteomes" id="UP000006469"/>
    </source>
</evidence>
<sequence length="231" mass="26034">MVAFGPDEREAVYKSIYTRRDIRRFSGEAIPEIALARILDAAHHAPSVGFSQPWDFVVIEDDDTKREIAGIAERAIAAAREGYQEPRKSDFGELKLEGITDAPVNICVTCDPTRDAPHVLGRNTMQEMDRYSTCLAVQNLWLAARAEGIGVGWVSFLYPHEVRDVLNIPHHIQPIAYLCVGYPEDGFPDEPVLQKQGWRERIDGDELVHYGEWNHTQTPAKQPHDCVSVDD</sequence>
<dbReference type="EC" id="1.13.11.79" evidence="8"/>
<evidence type="ECO:0000313" key="8">
    <source>
        <dbReference type="EMBL" id="QCQ73899.1"/>
    </source>
</evidence>
<protein>
    <submittedName>
        <fullName evidence="8">5,6-dimethylbenzimidazole synthase</fullName>
        <ecNumber evidence="8">1.13.11.79</ecNumber>
    </submittedName>
    <submittedName>
        <fullName evidence="6">Cob(II)yrinic acid a,c-diamide reductase</fullName>
    </submittedName>
    <submittedName>
        <fullName evidence="5">Nitroreductase family protein</fullName>
        <ecNumber evidence="5">1.16.8.1</ecNumber>
    </submittedName>
</protein>
<dbReference type="EMBL" id="CP039139">
    <property type="protein sequence ID" value="QCQ73899.1"/>
    <property type="molecule type" value="Genomic_DNA"/>
</dbReference>
<dbReference type="eggNOG" id="arCOG00288">
    <property type="taxonomic scope" value="Archaea"/>
</dbReference>
<dbReference type="RefSeq" id="WP_004059581.1">
    <property type="nucleotide sequence ID" value="NC_017941.2"/>
</dbReference>
<keyword evidence="1" id="KW-0285">Flavoprotein</keyword>
<dbReference type="Proteomes" id="UP000299011">
    <property type="component" value="Chromosome"/>
</dbReference>
<dbReference type="InterPro" id="IPR012825">
    <property type="entry name" value="BluB"/>
</dbReference>
<evidence type="ECO:0000313" key="6">
    <source>
        <dbReference type="EMBL" id="AHZ23242.1"/>
    </source>
</evidence>
<dbReference type="STRING" id="523841.HFX_2169"/>
<reference evidence="7 10" key="3">
    <citation type="journal article" date="2014" name="PLoS Genet.">
        <title>Phylogenetically driven sequencing of extremely halophilic archaea reveals strategies for static and dynamic osmo-response.</title>
        <authorList>
            <person name="Becker E.A."/>
            <person name="Seitzer P.M."/>
            <person name="Tritt A."/>
            <person name="Larsen D."/>
            <person name="Krusor M."/>
            <person name="Yao A.I."/>
            <person name="Wu D."/>
            <person name="Madern D."/>
            <person name="Eisen J.A."/>
            <person name="Darling A.E."/>
            <person name="Facciotti M.T."/>
        </authorList>
    </citation>
    <scope>NUCLEOTIDE SEQUENCE [LARGE SCALE GENOMIC DNA]</scope>
    <source>
        <strain evidence="7">ATCC 33500</strain>
        <strain evidence="10">ATCC 33500 / DSM 1411 / JCM 8866 / NBRC 14739 / NCIMB 2177 / R-4</strain>
    </source>
</reference>
<evidence type="ECO:0000313" key="12">
    <source>
        <dbReference type="Proteomes" id="UP000299011"/>
    </source>
</evidence>
<feature type="domain" description="Nitroreductase" evidence="4">
    <location>
        <begin position="16"/>
        <end position="182"/>
    </location>
</feature>
<dbReference type="InterPro" id="IPR050627">
    <property type="entry name" value="Nitroreductase/BluB"/>
</dbReference>
<dbReference type="Proteomes" id="UP000006469">
    <property type="component" value="Chromosome"/>
</dbReference>
<evidence type="ECO:0000313" key="11">
    <source>
        <dbReference type="Proteomes" id="UP000027075"/>
    </source>
</evidence>
<reference evidence="6 11" key="4">
    <citation type="submission" date="2014-04" db="EMBL/GenBank/DDBJ databases">
        <title>Transcriptional profiles of Haloferax mediterranei on the basis of nitrogen availability.</title>
        <authorList>
            <person name="Bautista V."/>
        </authorList>
    </citation>
    <scope>NUCLEOTIDE SEQUENCE [LARGE SCALE GENOMIC DNA]</scope>
    <source>
        <strain evidence="6">ATCC 33500</strain>
        <strain evidence="11">ATCC 33500 / DSM 1411 / JCM 8866 / NBRC 14739 / NCIMB 2177 / R-4</strain>
    </source>
</reference>
<name>I3R6J8_HALMT</name>
<dbReference type="PaxDb" id="523841-HFX_2169"/>
<evidence type="ECO:0000313" key="10">
    <source>
        <dbReference type="Proteomes" id="UP000011603"/>
    </source>
</evidence>
<dbReference type="OrthoDB" id="287850at2157"/>
<dbReference type="Gene3D" id="3.40.109.10">
    <property type="entry name" value="NADH Oxidase"/>
    <property type="match status" value="1"/>
</dbReference>
<dbReference type="EC" id="1.16.8.1" evidence="5"/>
<reference evidence="8 12" key="6">
    <citation type="submission" date="2019-04" db="EMBL/GenBank/DDBJ databases">
        <title>Methylomes of two halophilic Archaea, Haloarcula marismortui and Haloferax mediterranei.</title>
        <authorList>
            <person name="DasSarma S."/>
            <person name="DasSarma P."/>
            <person name="DasSarma S."/>
            <person name="Fomenkov A."/>
            <person name="Vincze T."/>
            <person name="Anton B.P."/>
            <person name="Roberts R.J."/>
        </authorList>
    </citation>
    <scope>NUCLEOTIDE SEQUENCE [LARGE SCALE GENOMIC DNA]</scope>
    <source>
        <strain evidence="8">ATCC 33500</strain>
        <strain evidence="12">ATCC 33500 / DSM 1411 / JCM 8866 / NBRC 14739 / NCIMB 2177 / R-4</strain>
    </source>
</reference>
<dbReference type="AlphaFoldDB" id="I3R6J8"/>
<dbReference type="InterPro" id="IPR029479">
    <property type="entry name" value="Nitroreductase"/>
</dbReference>
<dbReference type="Pfam" id="PF00881">
    <property type="entry name" value="Nitroreductase"/>
    <property type="match status" value="1"/>
</dbReference>
<dbReference type="Proteomes" id="UP000011603">
    <property type="component" value="Unassembled WGS sequence"/>
</dbReference>
<dbReference type="NCBIfam" id="TIGR02476">
    <property type="entry name" value="BluB"/>
    <property type="match status" value="1"/>
</dbReference>
<evidence type="ECO:0000256" key="2">
    <source>
        <dbReference type="ARBA" id="ARBA00022643"/>
    </source>
</evidence>
<reference evidence="5" key="5">
    <citation type="submission" date="2014-05" db="EMBL/GenBank/DDBJ databases">
        <authorList>
            <person name="Wang L."/>
            <person name="Yang H."/>
            <person name="Xiang H."/>
        </authorList>
    </citation>
    <scope>NUCLEOTIDE SEQUENCE</scope>
    <source>
        <strain evidence="5">CGMCC 1.2087</strain>
    </source>
</reference>
<keyword evidence="2" id="KW-0288">FMN</keyword>
<dbReference type="PANTHER" id="PTHR23026:SF90">
    <property type="entry name" value="IODOTYROSINE DEIODINASE 1"/>
    <property type="match status" value="1"/>
</dbReference>
<dbReference type="InterPro" id="IPR000415">
    <property type="entry name" value="Nitroreductase-like"/>
</dbReference>
<evidence type="ECO:0000256" key="3">
    <source>
        <dbReference type="ARBA" id="ARBA00023002"/>
    </source>
</evidence>
<reference evidence="5 9" key="2">
    <citation type="journal article" date="2012" name="J. Bacteriol.">
        <title>Complete genome sequence of the metabolically versatile halophilic archaeon Haloferax mediterranei, a poly(3-hydroxybutyrate-co-3-hydroxyvalerate) producer.</title>
        <authorList>
            <person name="Han J."/>
            <person name="Zhang F."/>
            <person name="Hou J."/>
            <person name="Liu X."/>
            <person name="Li M."/>
            <person name="Liu H."/>
            <person name="Cai L."/>
            <person name="Zhang B."/>
            <person name="Chen Y."/>
            <person name="Zhou J."/>
            <person name="Hu S."/>
            <person name="Xiang H."/>
        </authorList>
    </citation>
    <scope>NUCLEOTIDE SEQUENCE [LARGE SCALE GENOMIC DNA]</scope>
    <source>
        <strain evidence="9">ATCC 33500 / DSM 1411 / JCM 8866 / NBRC 14739 / NCIMB 2177 / R-4</strain>
        <strain evidence="5">CGMCC 1.2087</strain>
    </source>
</reference>
<dbReference type="GO" id="GO:0102919">
    <property type="term" value="F:5,6-dimethylbenzimidazole synthase activity"/>
    <property type="evidence" value="ECO:0007669"/>
    <property type="project" value="UniProtKB-EC"/>
</dbReference>
<organism evidence="5 9">
    <name type="scientific">Haloferax mediterranei (strain ATCC 33500 / DSM 1411 / JCM 8866 / NBRC 14739 / NCIMB 2177 / R-4)</name>
    <name type="common">Halobacterium mediterranei</name>
    <dbReference type="NCBI Taxonomy" id="523841"/>
    <lineage>
        <taxon>Archaea</taxon>
        <taxon>Methanobacteriati</taxon>
        <taxon>Methanobacteriota</taxon>
        <taxon>Stenosarchaea group</taxon>
        <taxon>Halobacteria</taxon>
        <taxon>Halobacteriales</taxon>
        <taxon>Haloferacaceae</taxon>
        <taxon>Haloferax</taxon>
    </lineage>
</organism>
<evidence type="ECO:0000256" key="1">
    <source>
        <dbReference type="ARBA" id="ARBA00022630"/>
    </source>
</evidence>
<proteinExistence type="predicted"/>
<dbReference type="KEGG" id="hme:HFX_2169"/>
<dbReference type="HOGENOM" id="CLU_070764_3_1_2"/>
<evidence type="ECO:0000259" key="4">
    <source>
        <dbReference type="Pfam" id="PF00881"/>
    </source>
</evidence>
<keyword evidence="10" id="KW-1185">Reference proteome</keyword>
<gene>
    <name evidence="5" type="primary">nfnB</name>
    <name evidence="8" type="synonym">bluB</name>
    <name evidence="5" type="ordered locus">HFX_2169</name>
    <name evidence="6" type="ORF">BM92_11600</name>
    <name evidence="7" type="ORF">C439_12659</name>
    <name evidence="8" type="ORF">E6P09_00840</name>
</gene>
<dbReference type="PANTHER" id="PTHR23026">
    <property type="entry name" value="NADPH NITROREDUCTASE"/>
    <property type="match status" value="1"/>
</dbReference>
<accession>I3R6J8</accession>
<dbReference type="GeneID" id="40154919"/>
<keyword evidence="3 5" id="KW-0560">Oxidoreductase</keyword>
<dbReference type="EMBL" id="CP007551">
    <property type="protein sequence ID" value="AHZ23242.1"/>
    <property type="molecule type" value="Genomic_DNA"/>
</dbReference>